<dbReference type="Pfam" id="PF00078">
    <property type="entry name" value="RVT_1"/>
    <property type="match status" value="1"/>
</dbReference>
<feature type="compositionally biased region" description="Low complexity" evidence="1">
    <location>
        <begin position="63"/>
        <end position="75"/>
    </location>
</feature>
<dbReference type="Pfam" id="PF16012">
    <property type="entry name" value="DUF4780"/>
    <property type="match status" value="1"/>
</dbReference>
<feature type="compositionally biased region" description="Basic residues" evidence="1">
    <location>
        <begin position="1"/>
        <end position="15"/>
    </location>
</feature>
<reference evidence="3" key="1">
    <citation type="submission" date="2021-02" db="EMBL/GenBank/DDBJ databases">
        <authorList>
            <person name="Steward A R."/>
        </authorList>
    </citation>
    <scope>NUCLEOTIDE SEQUENCE</scope>
</reference>
<dbReference type="GO" id="GO:0071897">
    <property type="term" value="P:DNA biosynthetic process"/>
    <property type="evidence" value="ECO:0007669"/>
    <property type="project" value="UniProtKB-ARBA"/>
</dbReference>
<dbReference type="Gene3D" id="3.60.10.10">
    <property type="entry name" value="Endonuclease/exonuclease/phosphatase"/>
    <property type="match status" value="1"/>
</dbReference>
<keyword evidence="4" id="KW-1185">Reference proteome</keyword>
<dbReference type="PROSITE" id="PS50878">
    <property type="entry name" value="RT_POL"/>
    <property type="match status" value="1"/>
</dbReference>
<dbReference type="SUPFAM" id="SSF56672">
    <property type="entry name" value="DNA/RNA polymerases"/>
    <property type="match status" value="1"/>
</dbReference>
<dbReference type="CDD" id="cd01650">
    <property type="entry name" value="RT_nLTR_like"/>
    <property type="match status" value="1"/>
</dbReference>
<dbReference type="SUPFAM" id="SSF56219">
    <property type="entry name" value="DNase I-like"/>
    <property type="match status" value="1"/>
</dbReference>
<evidence type="ECO:0000313" key="3">
    <source>
        <dbReference type="EMBL" id="CAF4826717.1"/>
    </source>
</evidence>
<evidence type="ECO:0000313" key="4">
    <source>
        <dbReference type="Proteomes" id="UP000663880"/>
    </source>
</evidence>
<feature type="region of interest" description="Disordered" evidence="1">
    <location>
        <begin position="281"/>
        <end position="302"/>
    </location>
</feature>
<dbReference type="OrthoDB" id="6932013at2759"/>
<feature type="domain" description="Reverse transcriptase" evidence="2">
    <location>
        <begin position="748"/>
        <end position="1019"/>
    </location>
</feature>
<name>A0A821QQG8_9NEOP</name>
<accession>A0A821QQG8</accession>
<proteinExistence type="predicted"/>
<dbReference type="InterPro" id="IPR043502">
    <property type="entry name" value="DNA/RNA_pol_sf"/>
</dbReference>
<evidence type="ECO:0000256" key="1">
    <source>
        <dbReference type="SAM" id="MobiDB-lite"/>
    </source>
</evidence>
<dbReference type="GO" id="GO:0003676">
    <property type="term" value="F:nucleic acid binding"/>
    <property type="evidence" value="ECO:0007669"/>
    <property type="project" value="InterPro"/>
</dbReference>
<comment type="caution">
    <text evidence="3">The sequence shown here is derived from an EMBL/GenBank/DDBJ whole genome shotgun (WGS) entry which is preliminary data.</text>
</comment>
<dbReference type="InterPro" id="IPR000477">
    <property type="entry name" value="RT_dom"/>
</dbReference>
<dbReference type="PANTHER" id="PTHR33481:SF1">
    <property type="entry name" value="ENDONUCLEASE_EXONUCLEASE_PHOSPHATASE DOMAIN-CONTAINING PROTEIN-RELATED"/>
    <property type="match status" value="1"/>
</dbReference>
<protein>
    <recommendedName>
        <fullName evidence="2">Reverse transcriptase domain-containing protein</fullName>
    </recommendedName>
</protein>
<dbReference type="PANTHER" id="PTHR33481">
    <property type="entry name" value="REVERSE TRANSCRIPTASE"/>
    <property type="match status" value="1"/>
</dbReference>
<dbReference type="InterPro" id="IPR031961">
    <property type="entry name" value="DUF4780"/>
</dbReference>
<gene>
    <name evidence="3" type="ORF">PMACD_LOCUS4958</name>
</gene>
<sequence length="1287" mass="144727">MVVSNSKRRRHRRAIRASEQQKLVTGAPRPPVKPGTAPAVTTVERGGKRTPKPKRSTAAPVPSCSGCGKGLKSSKTNQATKGQKRDRPEETVTPTGESKRVKPNKPQKEQADNIRLQIEGKIQDELLADLDATLTTEPNDIRFRGKAHFSDGVLKTWCEDTYTLGWLTGTCDVITNPVPDTRLVVRPQSAIPNRIPCLLHVPDYSGNTETLRKLITRQNRHLNIRSWTLTHERRTQDPTGVSLFFRVPEFEISKIKEHNRRLYYLMGNIYIRILDRDEPSQVANAPPTAASTSGVASSGPGLPTSLTGVASVTGAHVPMEVATQPPSPVQLTSDDELFQETGGVNSATAVCAPPHRRTDLIQANLQHSQTASASLRRLLETNPKTIAAIQEPWIRNGKICGLGCTGGKLLLDTSVSNPRTCIILPKHVPAFLINELCSRNLTAIRLPRDNQPDVVLASAYLPGDEDVPTPELGLLADYCEREKLELIIAADSNAHHTLWGNASTNTRDHIQDWHVSNELSCSDHRWIRFAIKGELPKPQPRRIPRRTDLVKFYKLISSEVDKLSIPTTINIQDIDKHVNNLTSLLLTSYERSCPLTIPRWGGRHNWWCPELERHRRKVRKLFNRAMNTRLPTDWDKYTVARRRFKKLLRTRKQECWRHFCTKTCELLLATHFPGCIIANEQAWQPYSERATDSSDWQVAHKIITNEKVTWAINSFLPFKAAGLDGIFPGLLRWSGNLIVDYLVSVFRACIAHRYIPLKWREVKIIFIPKPGKEDYTQAKSFRPISLTSFFLKTMERLGDLEIRSRVSLSKFLHPNQHAYSSGKSTDSSLHNVVSRIGNSLKLKQSTHGAFIDIEGAFDKTNFTSITRALRLCGVPSTLIEWINNMLKQRAIQFTVNSTTRGIVSRGCPQGGVLSPLLWNLVVNELITELNADNLYTVGYADDIAILISGNFESTLCDLMRRAFKVIERWCNKHELSVNPSKTELILFTNRRVLGPYKLPKLFNTKLILKYEIKYLGVILDSKLLWNKHLEHKLNKATIAFYQCKKMLGVKWGLSPKITLWIYTAIIRPMLAYGALVWWPRTELQTAITKLGRFQRLALSAASGCMKTTPTAAMEMALQILPLDLHIQQEAALAAIRLMVLDLWGKNHYSAHTAILNRAIEYQPLIAAPCDRITNQLIFNRKYLIQLREEEHDRSTVNELRIYTDGSKTGSGSGAGIFSLDLNINIHLPLGTQSTIFQCECVALTEAARAVQRLGINDFGIKFVSDSASVLMALGNKKNQQQTNTGVS</sequence>
<feature type="region of interest" description="Disordered" evidence="1">
    <location>
        <begin position="1"/>
        <end position="112"/>
    </location>
</feature>
<evidence type="ECO:0000259" key="2">
    <source>
        <dbReference type="PROSITE" id="PS50878"/>
    </source>
</evidence>
<dbReference type="InterPro" id="IPR036691">
    <property type="entry name" value="Endo/exonu/phosph_ase_sf"/>
</dbReference>
<feature type="compositionally biased region" description="Low complexity" evidence="1">
    <location>
        <begin position="285"/>
        <end position="301"/>
    </location>
</feature>
<organism evidence="3 4">
    <name type="scientific">Pieris macdunnoughi</name>
    <dbReference type="NCBI Taxonomy" id="345717"/>
    <lineage>
        <taxon>Eukaryota</taxon>
        <taxon>Metazoa</taxon>
        <taxon>Ecdysozoa</taxon>
        <taxon>Arthropoda</taxon>
        <taxon>Hexapoda</taxon>
        <taxon>Insecta</taxon>
        <taxon>Pterygota</taxon>
        <taxon>Neoptera</taxon>
        <taxon>Endopterygota</taxon>
        <taxon>Lepidoptera</taxon>
        <taxon>Glossata</taxon>
        <taxon>Ditrysia</taxon>
        <taxon>Papilionoidea</taxon>
        <taxon>Pieridae</taxon>
        <taxon>Pierinae</taxon>
        <taxon>Pieris</taxon>
    </lineage>
</organism>
<dbReference type="InterPro" id="IPR036397">
    <property type="entry name" value="RNaseH_sf"/>
</dbReference>
<dbReference type="Gene3D" id="3.30.420.10">
    <property type="entry name" value="Ribonuclease H-like superfamily/Ribonuclease H"/>
    <property type="match status" value="1"/>
</dbReference>
<dbReference type="EMBL" id="CAJOBZ010000009">
    <property type="protein sequence ID" value="CAF4826717.1"/>
    <property type="molecule type" value="Genomic_DNA"/>
</dbReference>
<dbReference type="Proteomes" id="UP000663880">
    <property type="component" value="Unassembled WGS sequence"/>
</dbReference>